<keyword evidence="2" id="KW-0732">Signal</keyword>
<comment type="caution">
    <text evidence="3">The sequence shown here is derived from an EMBL/GenBank/DDBJ whole genome shotgun (WGS) entry which is preliminary data.</text>
</comment>
<gene>
    <name evidence="3" type="ORF">CMV_013574</name>
</gene>
<evidence type="ECO:0000313" key="4">
    <source>
        <dbReference type="Proteomes" id="UP000737018"/>
    </source>
</evidence>
<evidence type="ECO:0000256" key="2">
    <source>
        <dbReference type="SAM" id="SignalP"/>
    </source>
</evidence>
<evidence type="ECO:0000256" key="1">
    <source>
        <dbReference type="SAM" id="MobiDB-lite"/>
    </source>
</evidence>
<reference evidence="3" key="1">
    <citation type="submission" date="2020-03" db="EMBL/GenBank/DDBJ databases">
        <title>Castanea mollissima Vanexum genome sequencing.</title>
        <authorList>
            <person name="Staton M."/>
        </authorList>
    </citation>
    <scope>NUCLEOTIDE SEQUENCE</scope>
    <source>
        <tissue evidence="3">Leaf</tissue>
    </source>
</reference>
<dbReference type="AlphaFoldDB" id="A0A8J4R1D3"/>
<dbReference type="Proteomes" id="UP000737018">
    <property type="component" value="Unassembled WGS sequence"/>
</dbReference>
<sequence length="94" mass="10515">MAYLKSNAFLLLGLVFAVVALISSESSAREQVPFQTYESDSMEEANLNAELLKERHMKRSIHCKSSNRGHRGPGADHDVETHEVVGTKTQHVMF</sequence>
<protein>
    <submittedName>
        <fullName evidence="3">Uncharacterized protein</fullName>
    </submittedName>
</protein>
<name>A0A8J4R1D3_9ROSI</name>
<organism evidence="3 4">
    <name type="scientific">Castanea mollissima</name>
    <name type="common">Chinese chestnut</name>
    <dbReference type="NCBI Taxonomy" id="60419"/>
    <lineage>
        <taxon>Eukaryota</taxon>
        <taxon>Viridiplantae</taxon>
        <taxon>Streptophyta</taxon>
        <taxon>Embryophyta</taxon>
        <taxon>Tracheophyta</taxon>
        <taxon>Spermatophyta</taxon>
        <taxon>Magnoliopsida</taxon>
        <taxon>eudicotyledons</taxon>
        <taxon>Gunneridae</taxon>
        <taxon>Pentapetalae</taxon>
        <taxon>rosids</taxon>
        <taxon>fabids</taxon>
        <taxon>Fagales</taxon>
        <taxon>Fagaceae</taxon>
        <taxon>Castanea</taxon>
    </lineage>
</organism>
<feature type="compositionally biased region" description="Basic and acidic residues" evidence="1">
    <location>
        <begin position="73"/>
        <end position="85"/>
    </location>
</feature>
<dbReference type="EMBL" id="JRKL02001823">
    <property type="protein sequence ID" value="KAF3961848.1"/>
    <property type="molecule type" value="Genomic_DNA"/>
</dbReference>
<accession>A0A8J4R1D3</accession>
<feature type="chain" id="PRO_5035272831" evidence="2">
    <location>
        <begin position="29"/>
        <end position="94"/>
    </location>
</feature>
<evidence type="ECO:0000313" key="3">
    <source>
        <dbReference type="EMBL" id="KAF3961848.1"/>
    </source>
</evidence>
<keyword evidence="4" id="KW-1185">Reference proteome</keyword>
<proteinExistence type="predicted"/>
<feature type="signal peptide" evidence="2">
    <location>
        <begin position="1"/>
        <end position="28"/>
    </location>
</feature>
<feature type="region of interest" description="Disordered" evidence="1">
    <location>
        <begin position="63"/>
        <end position="94"/>
    </location>
</feature>